<dbReference type="InterPro" id="IPR010323">
    <property type="entry name" value="DUF924"/>
</dbReference>
<dbReference type="Proteomes" id="UP001433268">
    <property type="component" value="Unassembled WGS sequence"/>
</dbReference>
<feature type="chain" id="PRO_5045279904" description="DUF924-domain-containing protein" evidence="2">
    <location>
        <begin position="27"/>
        <end position="300"/>
    </location>
</feature>
<reference evidence="3 4" key="1">
    <citation type="submission" date="2023-01" db="EMBL/GenBank/DDBJ databases">
        <title>Analysis of 21 Apiospora genomes using comparative genomics revels a genus with tremendous synthesis potential of carbohydrate active enzymes and secondary metabolites.</title>
        <authorList>
            <person name="Sorensen T."/>
        </authorList>
    </citation>
    <scope>NUCLEOTIDE SEQUENCE [LARGE SCALE GENOMIC DNA]</scope>
    <source>
        <strain evidence="3 4">CBS 114990</strain>
    </source>
</reference>
<evidence type="ECO:0000256" key="2">
    <source>
        <dbReference type="SAM" id="SignalP"/>
    </source>
</evidence>
<feature type="compositionally biased region" description="Low complexity" evidence="1">
    <location>
        <begin position="33"/>
        <end position="42"/>
    </location>
</feature>
<dbReference type="EMBL" id="JAQQWN010000006">
    <property type="protein sequence ID" value="KAK8080346.1"/>
    <property type="molecule type" value="Genomic_DNA"/>
</dbReference>
<evidence type="ECO:0008006" key="5">
    <source>
        <dbReference type="Google" id="ProtNLM"/>
    </source>
</evidence>
<dbReference type="Gene3D" id="1.25.40.10">
    <property type="entry name" value="Tetratricopeptide repeat domain"/>
    <property type="match status" value="1"/>
</dbReference>
<dbReference type="SUPFAM" id="SSF48452">
    <property type="entry name" value="TPR-like"/>
    <property type="match status" value="1"/>
</dbReference>
<feature type="region of interest" description="Disordered" evidence="1">
    <location>
        <begin position="33"/>
        <end position="78"/>
    </location>
</feature>
<proteinExistence type="predicted"/>
<dbReference type="RefSeq" id="XP_066667821.1">
    <property type="nucleotide sequence ID" value="XM_066812479.1"/>
</dbReference>
<dbReference type="GeneID" id="92045539"/>
<keyword evidence="2" id="KW-0732">Signal</keyword>
<keyword evidence="4" id="KW-1185">Reference proteome</keyword>
<evidence type="ECO:0000313" key="4">
    <source>
        <dbReference type="Proteomes" id="UP001433268"/>
    </source>
</evidence>
<comment type="caution">
    <text evidence="3">The sequence shown here is derived from an EMBL/GenBank/DDBJ whole genome shotgun (WGS) entry which is preliminary data.</text>
</comment>
<evidence type="ECO:0000256" key="1">
    <source>
        <dbReference type="SAM" id="MobiDB-lite"/>
    </source>
</evidence>
<dbReference type="Pfam" id="PF06041">
    <property type="entry name" value="DUF924"/>
    <property type="match status" value="1"/>
</dbReference>
<dbReference type="InterPro" id="IPR011990">
    <property type="entry name" value="TPR-like_helical_dom_sf"/>
</dbReference>
<accession>A0ABR1WCV4</accession>
<feature type="signal peptide" evidence="2">
    <location>
        <begin position="1"/>
        <end position="26"/>
    </location>
</feature>
<protein>
    <recommendedName>
        <fullName evidence="5">DUF924-domain-containing protein</fullName>
    </recommendedName>
</protein>
<name>A0ABR1WCV4_9PEZI</name>
<gene>
    <name evidence="3" type="ORF">PG997_008164</name>
</gene>
<sequence>MPSDLPRPRTVVWLGLLPIILIAVYAAISHGGINNSSSSSPRNPDDIPDMAAPLRGFSLNPRVPSTTSGSAACPPAVGGTAPTKEMAMRWFAGGQEFDAQCQSAGAEALDSIGPHRLALPKFTTVQEDRAHYPDMARPFATQYGKDQDSAAAGKNALSIVLLLDQLSRNVYRKEQGPIYAHYDRLARAVSQDARARDVLAGPGFSDVQRYWLYMPLMHSEDLADHEAFDVYIREKIARAEEAGDAAAAGSLRNSLDFGERHMNIIRRFGRYPYRNKWLGRETTEEEAAYLEGGGETFGSG</sequence>
<evidence type="ECO:0000313" key="3">
    <source>
        <dbReference type="EMBL" id="KAK8080346.1"/>
    </source>
</evidence>
<organism evidence="3 4">
    <name type="scientific">Apiospora hydei</name>
    <dbReference type="NCBI Taxonomy" id="1337664"/>
    <lineage>
        <taxon>Eukaryota</taxon>
        <taxon>Fungi</taxon>
        <taxon>Dikarya</taxon>
        <taxon>Ascomycota</taxon>
        <taxon>Pezizomycotina</taxon>
        <taxon>Sordariomycetes</taxon>
        <taxon>Xylariomycetidae</taxon>
        <taxon>Amphisphaeriales</taxon>
        <taxon>Apiosporaceae</taxon>
        <taxon>Apiospora</taxon>
    </lineage>
</organism>
<dbReference type="Gene3D" id="1.20.58.320">
    <property type="entry name" value="TPR-like"/>
    <property type="match status" value="1"/>
</dbReference>